<organism evidence="1 2">
    <name type="scientific">Hwanghaeella grinnelliae</name>
    <dbReference type="NCBI Taxonomy" id="2500179"/>
    <lineage>
        <taxon>Bacteria</taxon>
        <taxon>Pseudomonadati</taxon>
        <taxon>Pseudomonadota</taxon>
        <taxon>Alphaproteobacteria</taxon>
        <taxon>Rhodospirillales</taxon>
        <taxon>Rhodospirillaceae</taxon>
        <taxon>Hwanghaeella</taxon>
    </lineage>
</organism>
<sequence>MGDQVTRSTAMDDNEGEITLGILNAVEENSKLTQRSVAGDLGIALGLANAYLKRCVRKGLIKVQQVPSNRYAYYLTPQGFAEKSRLTSEYLTTSFHFFRRAKVECAVLLQECEHAGVNRIGLAGVSDLAEIVALSALDSKVELAGIVDSTVKIERFAGNPVFASVDKLGPVDALMVTTLRDPQICYETLRREHPAIPILHVPLLRISDKEERQAGSDAISDSERRP</sequence>
<dbReference type="AlphaFoldDB" id="A0A3S2WRX8"/>
<proteinExistence type="predicted"/>
<dbReference type="EMBL" id="SADE01000002">
    <property type="protein sequence ID" value="RVU36448.1"/>
    <property type="molecule type" value="Genomic_DNA"/>
</dbReference>
<evidence type="ECO:0000313" key="1">
    <source>
        <dbReference type="EMBL" id="RVU36448.1"/>
    </source>
</evidence>
<keyword evidence="2" id="KW-1185">Reference proteome</keyword>
<dbReference type="Pfam" id="PF13412">
    <property type="entry name" value="HTH_24"/>
    <property type="match status" value="1"/>
</dbReference>
<dbReference type="InterPro" id="IPR036390">
    <property type="entry name" value="WH_DNA-bd_sf"/>
</dbReference>
<evidence type="ECO:0000313" key="2">
    <source>
        <dbReference type="Proteomes" id="UP000287447"/>
    </source>
</evidence>
<protein>
    <submittedName>
        <fullName evidence="1">Winged helix-turn-helix transcriptional regulator</fullName>
    </submittedName>
</protein>
<comment type="caution">
    <text evidence="1">The sequence shown here is derived from an EMBL/GenBank/DDBJ whole genome shotgun (WGS) entry which is preliminary data.</text>
</comment>
<dbReference type="Gene3D" id="1.10.10.10">
    <property type="entry name" value="Winged helix-like DNA-binding domain superfamily/Winged helix DNA-binding domain"/>
    <property type="match status" value="1"/>
</dbReference>
<dbReference type="InterPro" id="IPR036388">
    <property type="entry name" value="WH-like_DNA-bd_sf"/>
</dbReference>
<accession>A0A3S2WRX8</accession>
<reference evidence="2" key="1">
    <citation type="submission" date="2019-01" db="EMBL/GenBank/DDBJ databases">
        <title>Gri0909 isolated from a small marine red alga.</title>
        <authorList>
            <person name="Kim J."/>
            <person name="Jeong S.E."/>
            <person name="Jeon C.O."/>
        </authorList>
    </citation>
    <scope>NUCLEOTIDE SEQUENCE [LARGE SCALE GENOMIC DNA]</scope>
    <source>
        <strain evidence="2">Gri0909</strain>
    </source>
</reference>
<dbReference type="Proteomes" id="UP000287447">
    <property type="component" value="Unassembled WGS sequence"/>
</dbReference>
<name>A0A3S2WRX8_9PROT</name>
<gene>
    <name evidence="1" type="ORF">EOI86_14695</name>
</gene>
<dbReference type="SUPFAM" id="SSF46785">
    <property type="entry name" value="Winged helix' DNA-binding domain"/>
    <property type="match status" value="1"/>
</dbReference>